<comment type="caution">
    <text evidence="1">The sequence shown here is derived from an EMBL/GenBank/DDBJ whole genome shotgun (WGS) entry which is preliminary data.</text>
</comment>
<proteinExistence type="predicted"/>
<dbReference type="EMBL" id="BSDY01000003">
    <property type="protein sequence ID" value="GLI55286.1"/>
    <property type="molecule type" value="Genomic_DNA"/>
</dbReference>
<dbReference type="AlphaFoldDB" id="A0A9W6GK42"/>
<reference evidence="1" key="1">
    <citation type="submission" date="2022-12" db="EMBL/GenBank/DDBJ databases">
        <title>Reference genome sequencing for broad-spectrum identification of bacterial and archaeal isolates by mass spectrometry.</title>
        <authorList>
            <person name="Sekiguchi Y."/>
            <person name="Tourlousse D.M."/>
        </authorList>
    </citation>
    <scope>NUCLEOTIDE SEQUENCE</scope>
    <source>
        <strain evidence="1">10succ1</strain>
    </source>
</reference>
<evidence type="ECO:0000313" key="2">
    <source>
        <dbReference type="Proteomes" id="UP001144471"/>
    </source>
</evidence>
<evidence type="ECO:0000313" key="1">
    <source>
        <dbReference type="EMBL" id="GLI55286.1"/>
    </source>
</evidence>
<name>A0A9W6GK42_9FUSO</name>
<organism evidence="1 2">
    <name type="scientific">Propionigenium maris DSM 9537</name>
    <dbReference type="NCBI Taxonomy" id="1123000"/>
    <lineage>
        <taxon>Bacteria</taxon>
        <taxon>Fusobacteriati</taxon>
        <taxon>Fusobacteriota</taxon>
        <taxon>Fusobacteriia</taxon>
        <taxon>Fusobacteriales</taxon>
        <taxon>Fusobacteriaceae</taxon>
        <taxon>Propionigenium</taxon>
    </lineage>
</organism>
<sequence>MYFVQYIYEVIGDYSVSEEVGTIMLEDISGGMEKVISEVAERTNHSVLSIREILPLKAG</sequence>
<dbReference type="RefSeq" id="WP_281833631.1">
    <property type="nucleotide sequence ID" value="NZ_BSDY01000003.1"/>
</dbReference>
<keyword evidence="2" id="KW-1185">Reference proteome</keyword>
<protein>
    <submittedName>
        <fullName evidence="1">Uncharacterized protein</fullName>
    </submittedName>
</protein>
<gene>
    <name evidence="1" type="ORF">PM10SUCC1_08000</name>
</gene>
<dbReference type="Proteomes" id="UP001144471">
    <property type="component" value="Unassembled WGS sequence"/>
</dbReference>
<accession>A0A9W6GK42</accession>